<sequence>MALVRIKDIQRQGWKDVWARYYQQRSFPTPGNYLRRSMLVALATHFATADMKVLESWIQEYGFDSPLKLTEAETQEAARRVHLAVEEAINRAEEDRNMEDEDENEDEGEEENEEDE</sequence>
<evidence type="ECO:0000256" key="1">
    <source>
        <dbReference type="SAM" id="MobiDB-lite"/>
    </source>
</evidence>
<accession>A0AAE0KFA7</accession>
<reference evidence="2" key="2">
    <citation type="submission" date="2023-06" db="EMBL/GenBank/DDBJ databases">
        <authorList>
            <consortium name="Lawrence Berkeley National Laboratory"/>
            <person name="Haridas S."/>
            <person name="Hensen N."/>
            <person name="Bonometti L."/>
            <person name="Westerberg I."/>
            <person name="Brannstrom I.O."/>
            <person name="Guillou S."/>
            <person name="Cros-Aarteil S."/>
            <person name="Calhoun S."/>
            <person name="Kuo A."/>
            <person name="Mondo S."/>
            <person name="Pangilinan J."/>
            <person name="Riley R."/>
            <person name="LaButti K."/>
            <person name="Andreopoulos B."/>
            <person name="Lipzen A."/>
            <person name="Chen C."/>
            <person name="Yanf M."/>
            <person name="Daum C."/>
            <person name="Ng V."/>
            <person name="Clum A."/>
            <person name="Steindorff A."/>
            <person name="Ohm R."/>
            <person name="Martin F."/>
            <person name="Silar P."/>
            <person name="Natvig D."/>
            <person name="Lalanne C."/>
            <person name="Gautier V."/>
            <person name="Ament-velasquez S.L."/>
            <person name="Kruys A."/>
            <person name="Hutchinson M.I."/>
            <person name="Powell A.J."/>
            <person name="Barry K."/>
            <person name="Miller A.N."/>
            <person name="Grigoriev I.V."/>
            <person name="Debuchy R."/>
            <person name="Gladieux P."/>
            <person name="Thoren M.H."/>
            <person name="Johannesson H."/>
        </authorList>
    </citation>
    <scope>NUCLEOTIDE SEQUENCE</scope>
    <source>
        <strain evidence="2">CBS 232.78</strain>
    </source>
</reference>
<dbReference type="EMBL" id="JAULSW010000007">
    <property type="protein sequence ID" value="KAK3375145.1"/>
    <property type="molecule type" value="Genomic_DNA"/>
</dbReference>
<keyword evidence="3" id="KW-1185">Reference proteome</keyword>
<protein>
    <submittedName>
        <fullName evidence="2">Uncharacterized protein</fullName>
    </submittedName>
</protein>
<organism evidence="2 3">
    <name type="scientific">Podospora didyma</name>
    <dbReference type="NCBI Taxonomy" id="330526"/>
    <lineage>
        <taxon>Eukaryota</taxon>
        <taxon>Fungi</taxon>
        <taxon>Dikarya</taxon>
        <taxon>Ascomycota</taxon>
        <taxon>Pezizomycotina</taxon>
        <taxon>Sordariomycetes</taxon>
        <taxon>Sordariomycetidae</taxon>
        <taxon>Sordariales</taxon>
        <taxon>Podosporaceae</taxon>
        <taxon>Podospora</taxon>
    </lineage>
</organism>
<feature type="compositionally biased region" description="Acidic residues" evidence="1">
    <location>
        <begin position="96"/>
        <end position="116"/>
    </location>
</feature>
<name>A0AAE0KFA7_9PEZI</name>
<feature type="region of interest" description="Disordered" evidence="1">
    <location>
        <begin position="88"/>
        <end position="116"/>
    </location>
</feature>
<proteinExistence type="predicted"/>
<reference evidence="2" key="1">
    <citation type="journal article" date="2023" name="Mol. Phylogenet. Evol.">
        <title>Genome-scale phylogeny and comparative genomics of the fungal order Sordariales.</title>
        <authorList>
            <person name="Hensen N."/>
            <person name="Bonometti L."/>
            <person name="Westerberg I."/>
            <person name="Brannstrom I.O."/>
            <person name="Guillou S."/>
            <person name="Cros-Aarteil S."/>
            <person name="Calhoun S."/>
            <person name="Haridas S."/>
            <person name="Kuo A."/>
            <person name="Mondo S."/>
            <person name="Pangilinan J."/>
            <person name="Riley R."/>
            <person name="LaButti K."/>
            <person name="Andreopoulos B."/>
            <person name="Lipzen A."/>
            <person name="Chen C."/>
            <person name="Yan M."/>
            <person name="Daum C."/>
            <person name="Ng V."/>
            <person name="Clum A."/>
            <person name="Steindorff A."/>
            <person name="Ohm R.A."/>
            <person name="Martin F."/>
            <person name="Silar P."/>
            <person name="Natvig D.O."/>
            <person name="Lalanne C."/>
            <person name="Gautier V."/>
            <person name="Ament-Velasquez S.L."/>
            <person name="Kruys A."/>
            <person name="Hutchinson M.I."/>
            <person name="Powell A.J."/>
            <person name="Barry K."/>
            <person name="Miller A.N."/>
            <person name="Grigoriev I.V."/>
            <person name="Debuchy R."/>
            <person name="Gladieux P."/>
            <person name="Hiltunen Thoren M."/>
            <person name="Johannesson H."/>
        </authorList>
    </citation>
    <scope>NUCLEOTIDE SEQUENCE</scope>
    <source>
        <strain evidence="2">CBS 232.78</strain>
    </source>
</reference>
<dbReference type="Proteomes" id="UP001285441">
    <property type="component" value="Unassembled WGS sequence"/>
</dbReference>
<gene>
    <name evidence="2" type="ORF">B0H63DRAFT_268510</name>
</gene>
<dbReference type="AlphaFoldDB" id="A0AAE0KFA7"/>
<comment type="caution">
    <text evidence="2">The sequence shown here is derived from an EMBL/GenBank/DDBJ whole genome shotgun (WGS) entry which is preliminary data.</text>
</comment>
<evidence type="ECO:0000313" key="2">
    <source>
        <dbReference type="EMBL" id="KAK3375145.1"/>
    </source>
</evidence>
<evidence type="ECO:0000313" key="3">
    <source>
        <dbReference type="Proteomes" id="UP001285441"/>
    </source>
</evidence>